<accession>J6EMC0</accession>
<dbReference type="GeneID" id="25989592"/>
<proteinExistence type="predicted"/>
<feature type="region of interest" description="Disordered" evidence="1">
    <location>
        <begin position="1"/>
        <end position="165"/>
    </location>
</feature>
<dbReference type="AlphaFoldDB" id="J6EMC0"/>
<dbReference type="HOGENOM" id="CLU_1611971_0_0_1"/>
<comment type="caution">
    <text evidence="2">The sequence shown here is derived from an EMBL/GenBank/DDBJ whole genome shotgun (WGS) entry which is preliminary data.</text>
</comment>
<organism evidence="2 3">
    <name type="scientific">Trichosporon asahii var. asahii (strain ATCC 90039 / CBS 2479 / JCM 2466 / KCTC 7840 / NBRC 103889/ NCYC 2677 / UAMH 7654)</name>
    <name type="common">Yeast</name>
    <dbReference type="NCBI Taxonomy" id="1186058"/>
    <lineage>
        <taxon>Eukaryota</taxon>
        <taxon>Fungi</taxon>
        <taxon>Dikarya</taxon>
        <taxon>Basidiomycota</taxon>
        <taxon>Agaricomycotina</taxon>
        <taxon>Tremellomycetes</taxon>
        <taxon>Trichosporonales</taxon>
        <taxon>Trichosporonaceae</taxon>
        <taxon>Trichosporon</taxon>
    </lineage>
</organism>
<name>J6EMC0_TRIAS</name>
<feature type="compositionally biased region" description="Acidic residues" evidence="1">
    <location>
        <begin position="33"/>
        <end position="47"/>
    </location>
</feature>
<feature type="compositionally biased region" description="Polar residues" evidence="1">
    <location>
        <begin position="56"/>
        <end position="67"/>
    </location>
</feature>
<dbReference type="Proteomes" id="UP000002748">
    <property type="component" value="Unassembled WGS sequence"/>
</dbReference>
<feature type="compositionally biased region" description="Low complexity" evidence="1">
    <location>
        <begin position="115"/>
        <end position="138"/>
    </location>
</feature>
<evidence type="ECO:0000256" key="1">
    <source>
        <dbReference type="SAM" id="MobiDB-lite"/>
    </source>
</evidence>
<dbReference type="RefSeq" id="XP_014176764.1">
    <property type="nucleotide sequence ID" value="XM_014321289.1"/>
</dbReference>
<protein>
    <submittedName>
        <fullName evidence="2">Uncharacterized protein</fullName>
    </submittedName>
</protein>
<dbReference type="VEuPathDB" id="FungiDB:A1Q1_06080"/>
<evidence type="ECO:0000313" key="2">
    <source>
        <dbReference type="EMBL" id="EJT45464.1"/>
    </source>
</evidence>
<dbReference type="EMBL" id="ALBS01000326">
    <property type="protein sequence ID" value="EJT45464.1"/>
    <property type="molecule type" value="Genomic_DNA"/>
</dbReference>
<sequence>MTVINLPQPSGHKPAPATYHAPLVHFPPYNPELDFDFDDDEEDDAEDLSSPPASKPRSQPISITIVPSMQPKRTRSRTRATQSLPSSPRPASGFAVMQRRETTSAGRPSMHHRGTSVSSSSSASSPELSTASVSPSSLPKASYFYPLHGRFPQQPVQRKPSYAKA</sequence>
<dbReference type="KEGG" id="tasa:A1Q1_06080"/>
<evidence type="ECO:0000313" key="3">
    <source>
        <dbReference type="Proteomes" id="UP000002748"/>
    </source>
</evidence>
<gene>
    <name evidence="2" type="ORF">A1Q1_06080</name>
</gene>
<reference evidence="2 3" key="1">
    <citation type="journal article" date="2012" name="Eukaryot. Cell">
        <title>Draft genome sequence of CBS 2479, the standard type strain of Trichosporon asahii.</title>
        <authorList>
            <person name="Yang R.Y."/>
            <person name="Li H.T."/>
            <person name="Zhu H."/>
            <person name="Zhou G.P."/>
            <person name="Wang M."/>
            <person name="Wang L."/>
        </authorList>
    </citation>
    <scope>NUCLEOTIDE SEQUENCE [LARGE SCALE GENOMIC DNA]</scope>
    <source>
        <strain evidence="3">ATCC 90039 / CBS 2479 / JCM 2466 / KCTC 7840 / NCYC 2677 / UAMH 7654</strain>
    </source>
</reference>